<dbReference type="Pfam" id="PF01381">
    <property type="entry name" value="HTH_3"/>
    <property type="match status" value="1"/>
</dbReference>
<dbReference type="Gene3D" id="1.25.40.10">
    <property type="entry name" value="Tetratricopeptide repeat domain"/>
    <property type="match status" value="1"/>
</dbReference>
<evidence type="ECO:0000313" key="2">
    <source>
        <dbReference type="EMBL" id="GGM50708.1"/>
    </source>
</evidence>
<name>A0A8J3C7M5_9PSEU</name>
<dbReference type="EMBL" id="BMMK01000008">
    <property type="protein sequence ID" value="GGM50708.1"/>
    <property type="molecule type" value="Genomic_DNA"/>
</dbReference>
<gene>
    <name evidence="2" type="ORF">GCM10012275_21940</name>
</gene>
<accession>A0A8J3C7M5</accession>
<dbReference type="Gene3D" id="1.10.260.40">
    <property type="entry name" value="lambda repressor-like DNA-binding domains"/>
    <property type="match status" value="1"/>
</dbReference>
<dbReference type="RefSeq" id="WP_189056579.1">
    <property type="nucleotide sequence ID" value="NZ_BMMK01000008.1"/>
</dbReference>
<proteinExistence type="predicted"/>
<dbReference type="AlphaFoldDB" id="A0A8J3C7M5"/>
<dbReference type="Proteomes" id="UP000637578">
    <property type="component" value="Unassembled WGS sequence"/>
</dbReference>
<dbReference type="InterPro" id="IPR001387">
    <property type="entry name" value="Cro/C1-type_HTH"/>
</dbReference>
<dbReference type="InterPro" id="IPR011990">
    <property type="entry name" value="TPR-like_helical_dom_sf"/>
</dbReference>
<reference evidence="2" key="2">
    <citation type="submission" date="2020-09" db="EMBL/GenBank/DDBJ databases">
        <authorList>
            <person name="Sun Q."/>
            <person name="Zhou Y."/>
        </authorList>
    </citation>
    <scope>NUCLEOTIDE SEQUENCE</scope>
    <source>
        <strain evidence="2">CGMCC 4.5737</strain>
    </source>
</reference>
<dbReference type="InterPro" id="IPR010982">
    <property type="entry name" value="Lambda_DNA-bd_dom_sf"/>
</dbReference>
<evidence type="ECO:0000313" key="3">
    <source>
        <dbReference type="Proteomes" id="UP000637578"/>
    </source>
</evidence>
<comment type="caution">
    <text evidence="2">The sequence shown here is derived from an EMBL/GenBank/DDBJ whole genome shotgun (WGS) entry which is preliminary data.</text>
</comment>
<evidence type="ECO:0000259" key="1">
    <source>
        <dbReference type="PROSITE" id="PS50943"/>
    </source>
</evidence>
<organism evidence="2 3">
    <name type="scientific">Longimycelium tulufanense</name>
    <dbReference type="NCBI Taxonomy" id="907463"/>
    <lineage>
        <taxon>Bacteria</taxon>
        <taxon>Bacillati</taxon>
        <taxon>Actinomycetota</taxon>
        <taxon>Actinomycetes</taxon>
        <taxon>Pseudonocardiales</taxon>
        <taxon>Pseudonocardiaceae</taxon>
        <taxon>Longimycelium</taxon>
    </lineage>
</organism>
<dbReference type="GO" id="GO:0003677">
    <property type="term" value="F:DNA binding"/>
    <property type="evidence" value="ECO:0007669"/>
    <property type="project" value="InterPro"/>
</dbReference>
<dbReference type="SUPFAM" id="SSF47413">
    <property type="entry name" value="lambda repressor-like DNA-binding domains"/>
    <property type="match status" value="1"/>
</dbReference>
<dbReference type="PROSITE" id="PS50943">
    <property type="entry name" value="HTH_CROC1"/>
    <property type="match status" value="1"/>
</dbReference>
<protein>
    <submittedName>
        <fullName evidence="2">Transcriptional regulator</fullName>
    </submittedName>
</protein>
<keyword evidence="3" id="KW-1185">Reference proteome</keyword>
<dbReference type="SUPFAM" id="SSF48452">
    <property type="entry name" value="TPR-like"/>
    <property type="match status" value="1"/>
</dbReference>
<dbReference type="CDD" id="cd00093">
    <property type="entry name" value="HTH_XRE"/>
    <property type="match status" value="1"/>
</dbReference>
<feature type="domain" description="HTH cro/C1-type" evidence="1">
    <location>
        <begin position="22"/>
        <end position="68"/>
    </location>
</feature>
<sequence length="402" mass="43792">MRSDLADKTIGERIRTLRGKLLTQQQLADMAQVSVALIRKLEQGRRHTASIGSLQRIARALDVDIAVLVGKRGSLPPSSPDEGVTAIRRALTPVDDLLGEDLATGEPLGIDEARRTVEYCWGTYWSGHYEALGSLLPAALEQLRATTHAVESDQCVEAHELLARGYWVTGCTLVHLGQQDSAFLSIRHALTAAELGGDPFLAATLRGSVAWQLLVQGRFDESARIALRAASTLEPHGDVSPPHLSCYGSLVITAATAAGRNQRVGQARELLGEADAVARRIGTDRNDYETAFGPSQVTMQTVDVHVVTEHYPEALKEAKDMPRDNGLPLASRARHLADRAFAHARLGHDEKALQAVLTAESMAPDWIKHQALPRQVVAELVERERRVTTPLRTLARRLGVTV</sequence>
<dbReference type="SMART" id="SM00530">
    <property type="entry name" value="HTH_XRE"/>
    <property type="match status" value="1"/>
</dbReference>
<reference evidence="2" key="1">
    <citation type="journal article" date="2014" name="Int. J. Syst. Evol. Microbiol.">
        <title>Complete genome sequence of Corynebacterium casei LMG S-19264T (=DSM 44701T), isolated from a smear-ripened cheese.</title>
        <authorList>
            <consortium name="US DOE Joint Genome Institute (JGI-PGF)"/>
            <person name="Walter F."/>
            <person name="Albersmeier A."/>
            <person name="Kalinowski J."/>
            <person name="Ruckert C."/>
        </authorList>
    </citation>
    <scope>NUCLEOTIDE SEQUENCE</scope>
    <source>
        <strain evidence="2">CGMCC 4.5737</strain>
    </source>
</reference>